<organism evidence="2 3">
    <name type="scientific">Shewanella eurypsychrophilus</name>
    <dbReference type="NCBI Taxonomy" id="2593656"/>
    <lineage>
        <taxon>Bacteria</taxon>
        <taxon>Pseudomonadati</taxon>
        <taxon>Pseudomonadota</taxon>
        <taxon>Gammaproteobacteria</taxon>
        <taxon>Alteromonadales</taxon>
        <taxon>Shewanellaceae</taxon>
        <taxon>Shewanella</taxon>
    </lineage>
</organism>
<reference evidence="3" key="1">
    <citation type="submission" date="2019-10" db="EMBL/GenBank/DDBJ databases">
        <title>Shewanella sp. YLB-07 whole genome sequence.</title>
        <authorList>
            <person name="Yu L."/>
        </authorList>
    </citation>
    <scope>NUCLEOTIDE SEQUENCE [LARGE SCALE GENOMIC DNA]</scope>
    <source>
        <strain evidence="3">YLB-08</strain>
    </source>
</reference>
<accession>A0ABX6VC51</accession>
<dbReference type="EMBL" id="CP045503">
    <property type="protein sequence ID" value="QPG58079.1"/>
    <property type="molecule type" value="Genomic_DNA"/>
</dbReference>
<sequence>MQVIKYKGGMTMVDRSDAPDYQCKNCFKVWWRDDFEQSLFIACQNCHGQLRNITNDDPIEI</sequence>
<evidence type="ECO:0000313" key="3">
    <source>
        <dbReference type="Proteomes" id="UP000316416"/>
    </source>
</evidence>
<evidence type="ECO:0000313" key="2">
    <source>
        <dbReference type="EMBL" id="QPG58082.1"/>
    </source>
</evidence>
<proteinExistence type="predicted"/>
<dbReference type="RefSeq" id="WP_142874915.1">
    <property type="nucleotide sequence ID" value="NZ_CP045503.2"/>
</dbReference>
<name>A0ABX6VC51_9GAMM</name>
<reference evidence="2" key="2">
    <citation type="submission" date="2021-07" db="EMBL/GenBank/DDBJ databases">
        <title>Shewanella sp. YLB-07 whole genome sequence.</title>
        <authorList>
            <person name="Yu L."/>
        </authorList>
    </citation>
    <scope>NUCLEOTIDE SEQUENCE</scope>
    <source>
        <strain evidence="2">YLB-08</strain>
    </source>
</reference>
<evidence type="ECO:0000313" key="1">
    <source>
        <dbReference type="EMBL" id="QPG58079.1"/>
    </source>
</evidence>
<gene>
    <name evidence="1" type="ORF">FM038_011965</name>
    <name evidence="2" type="ORF">FM038_011995</name>
</gene>
<dbReference type="Proteomes" id="UP000316416">
    <property type="component" value="Chromosome"/>
</dbReference>
<dbReference type="EMBL" id="CP045503">
    <property type="protein sequence ID" value="QPG58082.1"/>
    <property type="molecule type" value="Genomic_DNA"/>
</dbReference>
<keyword evidence="3" id="KW-1185">Reference proteome</keyword>
<protein>
    <submittedName>
        <fullName evidence="2">Uncharacterized protein</fullName>
    </submittedName>
</protein>